<dbReference type="Proteomes" id="UP000691718">
    <property type="component" value="Unassembled WGS sequence"/>
</dbReference>
<sequence>MPWTSCDKQYNRNTAYYEMIDRVKKKFFMTCKETENVEEGMELLTVDCVKNIIACNNGSGHDLNSEEEGEQTFTEKCAITPVKNYIVCPGSSELKLEISIILINSNANDAANVVEQKSSRKRKRCPENWQRIARKKKRSW</sequence>
<accession>A0A8S3XG25</accession>
<gene>
    <name evidence="1" type="ORF">PAPOLLO_LOCUS17919</name>
</gene>
<name>A0A8S3XG25_PARAO</name>
<organism evidence="1 2">
    <name type="scientific">Parnassius apollo</name>
    <name type="common">Apollo butterfly</name>
    <name type="synonym">Papilio apollo</name>
    <dbReference type="NCBI Taxonomy" id="110799"/>
    <lineage>
        <taxon>Eukaryota</taxon>
        <taxon>Metazoa</taxon>
        <taxon>Ecdysozoa</taxon>
        <taxon>Arthropoda</taxon>
        <taxon>Hexapoda</taxon>
        <taxon>Insecta</taxon>
        <taxon>Pterygota</taxon>
        <taxon>Neoptera</taxon>
        <taxon>Endopterygota</taxon>
        <taxon>Lepidoptera</taxon>
        <taxon>Glossata</taxon>
        <taxon>Ditrysia</taxon>
        <taxon>Papilionoidea</taxon>
        <taxon>Papilionidae</taxon>
        <taxon>Parnassiinae</taxon>
        <taxon>Parnassini</taxon>
        <taxon>Parnassius</taxon>
        <taxon>Parnassius</taxon>
    </lineage>
</organism>
<dbReference type="OrthoDB" id="7497777at2759"/>
<keyword evidence="2" id="KW-1185">Reference proteome</keyword>
<dbReference type="EMBL" id="CAJQZP010001153">
    <property type="protein sequence ID" value="CAG5023331.1"/>
    <property type="molecule type" value="Genomic_DNA"/>
</dbReference>
<proteinExistence type="predicted"/>
<evidence type="ECO:0000313" key="2">
    <source>
        <dbReference type="Proteomes" id="UP000691718"/>
    </source>
</evidence>
<comment type="caution">
    <text evidence="1">The sequence shown here is derived from an EMBL/GenBank/DDBJ whole genome shotgun (WGS) entry which is preliminary data.</text>
</comment>
<evidence type="ECO:0000313" key="1">
    <source>
        <dbReference type="EMBL" id="CAG5023331.1"/>
    </source>
</evidence>
<dbReference type="AlphaFoldDB" id="A0A8S3XG25"/>
<protein>
    <submittedName>
        <fullName evidence="1">(apollo) hypothetical protein</fullName>
    </submittedName>
</protein>
<reference evidence="1" key="1">
    <citation type="submission" date="2021-04" db="EMBL/GenBank/DDBJ databases">
        <authorList>
            <person name="Tunstrom K."/>
        </authorList>
    </citation>
    <scope>NUCLEOTIDE SEQUENCE</scope>
</reference>